<keyword evidence="3" id="KW-1185">Reference proteome</keyword>
<feature type="transmembrane region" description="Helical" evidence="1">
    <location>
        <begin position="12"/>
        <end position="31"/>
    </location>
</feature>
<dbReference type="Proteomes" id="UP001461498">
    <property type="component" value="Unassembled WGS sequence"/>
</dbReference>
<evidence type="ECO:0000313" key="2">
    <source>
        <dbReference type="EMBL" id="KAK9504014.1"/>
    </source>
</evidence>
<organism evidence="2 3">
    <name type="scientific">Rhynocoris fuscipes</name>
    <dbReference type="NCBI Taxonomy" id="488301"/>
    <lineage>
        <taxon>Eukaryota</taxon>
        <taxon>Metazoa</taxon>
        <taxon>Ecdysozoa</taxon>
        <taxon>Arthropoda</taxon>
        <taxon>Hexapoda</taxon>
        <taxon>Insecta</taxon>
        <taxon>Pterygota</taxon>
        <taxon>Neoptera</taxon>
        <taxon>Paraneoptera</taxon>
        <taxon>Hemiptera</taxon>
        <taxon>Heteroptera</taxon>
        <taxon>Panheteroptera</taxon>
        <taxon>Cimicomorpha</taxon>
        <taxon>Reduviidae</taxon>
        <taxon>Harpactorinae</taxon>
        <taxon>Harpactorini</taxon>
        <taxon>Rhynocoris</taxon>
    </lineage>
</organism>
<keyword evidence="1" id="KW-1133">Transmembrane helix</keyword>
<accession>A0AAW1D241</accession>
<protein>
    <submittedName>
        <fullName evidence="2">Uncharacterized protein</fullName>
    </submittedName>
</protein>
<dbReference type="EMBL" id="JAPXFL010000007">
    <property type="protein sequence ID" value="KAK9504014.1"/>
    <property type="molecule type" value="Genomic_DNA"/>
</dbReference>
<dbReference type="AlphaFoldDB" id="A0AAW1D241"/>
<reference evidence="2 3" key="1">
    <citation type="submission" date="2022-12" db="EMBL/GenBank/DDBJ databases">
        <title>Chromosome-level genome assembly of true bugs.</title>
        <authorList>
            <person name="Ma L."/>
            <person name="Li H."/>
        </authorList>
    </citation>
    <scope>NUCLEOTIDE SEQUENCE [LARGE SCALE GENOMIC DNA]</scope>
    <source>
        <strain evidence="2">Lab_2022b</strain>
    </source>
</reference>
<comment type="caution">
    <text evidence="2">The sequence shown here is derived from an EMBL/GenBank/DDBJ whole genome shotgun (WGS) entry which is preliminary data.</text>
</comment>
<sequence length="331" mass="38040">MAGHRSPPIHILVTKMVYLMILFIIIFIMYIDDYFIDVTVEVDNMKKKSPTKLPRKEEFCDVKHLLEPPAPKPPDGTMDLYDPPPFDMGYDDNLINNVNNVDVKYEANLNDLFTKVGKRYDFLLEPKGKPVYPPGYAMSPNIPPPFDMGYDDILINEVNNKTPQIDIYIQEILRKERKESEDPVPVGVVSYSEVQMDLNQPPPFNDVPGEVLINEVNNTDEIEEIDVNVIFTMPFLRKHYQFLQIFSGIIERIQLPLRKAFPPGYAMSPNDPPPFNVGTGDVLFNEVNNRDVIEDIDINELLGVQPKKVFRIFRTPKGKCNNKKELPSQIQ</sequence>
<evidence type="ECO:0000313" key="3">
    <source>
        <dbReference type="Proteomes" id="UP001461498"/>
    </source>
</evidence>
<keyword evidence="1" id="KW-0472">Membrane</keyword>
<proteinExistence type="predicted"/>
<name>A0AAW1D241_9HEMI</name>
<keyword evidence="1" id="KW-0812">Transmembrane</keyword>
<evidence type="ECO:0000256" key="1">
    <source>
        <dbReference type="SAM" id="Phobius"/>
    </source>
</evidence>
<gene>
    <name evidence="2" type="ORF">O3M35_010458</name>
</gene>